<proteinExistence type="predicted"/>
<dbReference type="PANTHER" id="PTHR36766:SF44">
    <property type="entry name" value="NBS-CODING RESISTANCE GENE ANALOG"/>
    <property type="match status" value="1"/>
</dbReference>
<dbReference type="GO" id="GO:0006952">
    <property type="term" value="P:defense response"/>
    <property type="evidence" value="ECO:0007669"/>
    <property type="project" value="UniProtKB-KW"/>
</dbReference>
<protein>
    <recommendedName>
        <fullName evidence="2">NB-ARC domain-containing protein</fullName>
    </recommendedName>
</protein>
<dbReference type="InterPro" id="IPR027417">
    <property type="entry name" value="P-loop_NTPase"/>
</dbReference>
<comment type="caution">
    <text evidence="3">The sequence shown here is derived from an EMBL/GenBank/DDBJ whole genome shotgun (WGS) entry which is preliminary data.</text>
</comment>
<dbReference type="Gene3D" id="3.40.50.300">
    <property type="entry name" value="P-loop containing nucleotide triphosphate hydrolases"/>
    <property type="match status" value="1"/>
</dbReference>
<evidence type="ECO:0000313" key="3">
    <source>
        <dbReference type="EMBL" id="KAG6404022.1"/>
    </source>
</evidence>
<dbReference type="Gene3D" id="1.20.5.4130">
    <property type="match status" value="1"/>
</dbReference>
<reference evidence="3" key="2">
    <citation type="submission" date="2020-08" db="EMBL/GenBank/DDBJ databases">
        <title>Plant Genome Project.</title>
        <authorList>
            <person name="Zhang R.-G."/>
        </authorList>
    </citation>
    <scope>NUCLEOTIDE SEQUENCE</scope>
    <source>
        <strain evidence="3">Huo1</strain>
        <tissue evidence="3">Leaf</tissue>
    </source>
</reference>
<organism evidence="3">
    <name type="scientific">Salvia splendens</name>
    <name type="common">Scarlet sage</name>
    <dbReference type="NCBI Taxonomy" id="180675"/>
    <lineage>
        <taxon>Eukaryota</taxon>
        <taxon>Viridiplantae</taxon>
        <taxon>Streptophyta</taxon>
        <taxon>Embryophyta</taxon>
        <taxon>Tracheophyta</taxon>
        <taxon>Spermatophyta</taxon>
        <taxon>Magnoliopsida</taxon>
        <taxon>eudicotyledons</taxon>
        <taxon>Gunneridae</taxon>
        <taxon>Pentapetalae</taxon>
        <taxon>asterids</taxon>
        <taxon>lamiids</taxon>
        <taxon>Lamiales</taxon>
        <taxon>Lamiaceae</taxon>
        <taxon>Nepetoideae</taxon>
        <taxon>Mentheae</taxon>
        <taxon>Salviinae</taxon>
        <taxon>Salvia</taxon>
        <taxon>Salvia subgen. Calosphace</taxon>
        <taxon>core Calosphace</taxon>
    </lineage>
</organism>
<evidence type="ECO:0000313" key="4">
    <source>
        <dbReference type="Proteomes" id="UP000298416"/>
    </source>
</evidence>
<dbReference type="Pfam" id="PF00931">
    <property type="entry name" value="NB-ARC"/>
    <property type="match status" value="1"/>
</dbReference>
<dbReference type="GO" id="GO:0043531">
    <property type="term" value="F:ADP binding"/>
    <property type="evidence" value="ECO:0007669"/>
    <property type="project" value="InterPro"/>
</dbReference>
<accession>A0A8X8ZG96</accession>
<keyword evidence="4" id="KW-1185">Reference proteome</keyword>
<dbReference type="AlphaFoldDB" id="A0A8X8ZG96"/>
<name>A0A8X8ZG96_SALSN</name>
<evidence type="ECO:0000259" key="2">
    <source>
        <dbReference type="Pfam" id="PF00931"/>
    </source>
</evidence>
<dbReference type="Proteomes" id="UP000298416">
    <property type="component" value="Unassembled WGS sequence"/>
</dbReference>
<dbReference type="PANTHER" id="PTHR36766">
    <property type="entry name" value="PLANT BROAD-SPECTRUM MILDEW RESISTANCE PROTEIN RPW8"/>
    <property type="match status" value="1"/>
</dbReference>
<evidence type="ECO:0000256" key="1">
    <source>
        <dbReference type="ARBA" id="ARBA00022821"/>
    </source>
</evidence>
<dbReference type="InterPro" id="IPR002182">
    <property type="entry name" value="NB-ARC"/>
</dbReference>
<gene>
    <name evidence="3" type="ORF">SASPL_136258</name>
</gene>
<dbReference type="EMBL" id="PNBA02000013">
    <property type="protein sequence ID" value="KAG6404022.1"/>
    <property type="molecule type" value="Genomic_DNA"/>
</dbReference>
<feature type="domain" description="NB-ARC" evidence="2">
    <location>
        <begin position="140"/>
        <end position="273"/>
    </location>
</feature>
<sequence length="375" mass="42270">MAYAAATSLKQTINRLLSSSNISIDSSSREILDIAHNHLTSLQETLKKSDECLRSNGLRALEEKKIRDAIHNLEDSLESQFVSDLEEEEAAISSLDLKEVSHDDSDIEGDAASPQTVGCNVEMVGLSDHYSDLKDHVMRVIRPDDFGFFSFFGKPGTGRSLLARGVYDDIQGSFDCSAWVRIGSTYQLKQLLLNIISQIKEVDGHELLLSSQGEEELGEHLYTSLEGKRYMVALDDVCDTDVLIRLRRWLPEQNNGSVVLLTTGLSEVAEFDESFVLLMPPTIDEDFIWPFIQLCFFKDGIAPPEFEEIGRKIARNCGCLRLVVARIMLILRRMKKGVENWSRLAEAQHYRVYTMDDELSELQILHISISVIFCG</sequence>
<keyword evidence="1" id="KW-0611">Plant defense</keyword>
<dbReference type="SUPFAM" id="SSF52540">
    <property type="entry name" value="P-loop containing nucleoside triphosphate hydrolases"/>
    <property type="match status" value="1"/>
</dbReference>
<reference evidence="3" key="1">
    <citation type="submission" date="2018-01" db="EMBL/GenBank/DDBJ databases">
        <authorList>
            <person name="Mao J.F."/>
        </authorList>
    </citation>
    <scope>NUCLEOTIDE SEQUENCE</scope>
    <source>
        <strain evidence="3">Huo1</strain>
        <tissue evidence="3">Leaf</tissue>
    </source>
</reference>